<protein>
    <submittedName>
        <fullName evidence="2">Uncharacterized protein</fullName>
    </submittedName>
</protein>
<comment type="caution">
    <text evidence="2">The sequence shown here is derived from an EMBL/GenBank/DDBJ whole genome shotgun (WGS) entry which is preliminary data.</text>
</comment>
<dbReference type="AlphaFoldDB" id="A0A7W8GFR7"/>
<dbReference type="RefSeq" id="WP_184029230.1">
    <property type="nucleotide sequence ID" value="NZ_JACHFN010000008.1"/>
</dbReference>
<dbReference type="EMBL" id="JACHFN010000008">
    <property type="protein sequence ID" value="MBB5234849.1"/>
    <property type="molecule type" value="Genomic_DNA"/>
</dbReference>
<evidence type="ECO:0000313" key="2">
    <source>
        <dbReference type="EMBL" id="MBB5234849.1"/>
    </source>
</evidence>
<proteinExistence type="predicted"/>
<dbReference type="Gene3D" id="3.40.50.450">
    <property type="match status" value="1"/>
</dbReference>
<evidence type="ECO:0000313" key="3">
    <source>
        <dbReference type="Proteomes" id="UP000525389"/>
    </source>
</evidence>
<name>A0A7W8GFR7_9DEIO</name>
<gene>
    <name evidence="2" type="ORF">HNQ09_002292</name>
</gene>
<feature type="region of interest" description="Disordered" evidence="1">
    <location>
        <begin position="209"/>
        <end position="228"/>
    </location>
</feature>
<organism evidence="2 3">
    <name type="scientific">Deinococcus budaensis</name>
    <dbReference type="NCBI Taxonomy" id="1665626"/>
    <lineage>
        <taxon>Bacteria</taxon>
        <taxon>Thermotogati</taxon>
        <taxon>Deinococcota</taxon>
        <taxon>Deinococci</taxon>
        <taxon>Deinococcales</taxon>
        <taxon>Deinococcaceae</taxon>
        <taxon>Deinococcus</taxon>
    </lineage>
</organism>
<feature type="compositionally biased region" description="Low complexity" evidence="1">
    <location>
        <begin position="211"/>
        <end position="221"/>
    </location>
</feature>
<keyword evidence="3" id="KW-1185">Reference proteome</keyword>
<sequence length="228" mass="25852">MTAAELKSKYDDLIREAVLKAYPDVDITRADEIAMPGSISSDIVARIIHSDFVIADVTYPNPNVFYELGLRHASRVGTIIIKDRSGPRVPFDIAHLRYIEYDNTPTGLKELSSRLRDFITYSTNNPDKPDNHFLEFAKYTKHKFYDFSDQDQTDEQGELMLAIFRSPDLMNLVMRASKGEEIPQEEFFRAIASDPEAAGPLIKAIAKGAFNAPQNQAQPNRQARRKKN</sequence>
<accession>A0A7W8GFR7</accession>
<evidence type="ECO:0000256" key="1">
    <source>
        <dbReference type="SAM" id="MobiDB-lite"/>
    </source>
</evidence>
<reference evidence="2 3" key="1">
    <citation type="submission" date="2020-08" db="EMBL/GenBank/DDBJ databases">
        <title>Genomic Encyclopedia of Type Strains, Phase IV (KMG-IV): sequencing the most valuable type-strain genomes for metagenomic binning, comparative biology and taxonomic classification.</title>
        <authorList>
            <person name="Goeker M."/>
        </authorList>
    </citation>
    <scope>NUCLEOTIDE SEQUENCE [LARGE SCALE GENOMIC DNA]</scope>
    <source>
        <strain evidence="2 3">DSM 101791</strain>
    </source>
</reference>
<dbReference type="Proteomes" id="UP000525389">
    <property type="component" value="Unassembled WGS sequence"/>
</dbReference>